<dbReference type="Proteomes" id="UP000325081">
    <property type="component" value="Unassembled WGS sequence"/>
</dbReference>
<comment type="caution">
    <text evidence="1">The sequence shown here is derived from an EMBL/GenBank/DDBJ whole genome shotgun (WGS) entry which is preliminary data.</text>
</comment>
<protein>
    <submittedName>
        <fullName evidence="1">RNA-directed DNA polymerase-like protein</fullName>
    </submittedName>
</protein>
<accession>A0A5A7PNX4</accession>
<dbReference type="AlphaFoldDB" id="A0A5A7PNX4"/>
<reference evidence="2" key="1">
    <citation type="journal article" date="2019" name="Curr. Biol.">
        <title>Genome Sequence of Striga asiatica Provides Insight into the Evolution of Plant Parasitism.</title>
        <authorList>
            <person name="Yoshida S."/>
            <person name="Kim S."/>
            <person name="Wafula E.K."/>
            <person name="Tanskanen J."/>
            <person name="Kim Y.M."/>
            <person name="Honaas L."/>
            <person name="Yang Z."/>
            <person name="Spallek T."/>
            <person name="Conn C.E."/>
            <person name="Ichihashi Y."/>
            <person name="Cheong K."/>
            <person name="Cui S."/>
            <person name="Der J.P."/>
            <person name="Gundlach H."/>
            <person name="Jiao Y."/>
            <person name="Hori C."/>
            <person name="Ishida J.K."/>
            <person name="Kasahara H."/>
            <person name="Kiba T."/>
            <person name="Kim M.S."/>
            <person name="Koo N."/>
            <person name="Laohavisit A."/>
            <person name="Lee Y.H."/>
            <person name="Lumba S."/>
            <person name="McCourt P."/>
            <person name="Mortimer J.C."/>
            <person name="Mutuku J.M."/>
            <person name="Nomura T."/>
            <person name="Sasaki-Sekimoto Y."/>
            <person name="Seto Y."/>
            <person name="Wang Y."/>
            <person name="Wakatake T."/>
            <person name="Sakakibara H."/>
            <person name="Demura T."/>
            <person name="Yamaguchi S."/>
            <person name="Yoneyama K."/>
            <person name="Manabe R.I."/>
            <person name="Nelson D.C."/>
            <person name="Schulman A.H."/>
            <person name="Timko M.P."/>
            <person name="dePamphilis C.W."/>
            <person name="Choi D."/>
            <person name="Shirasu K."/>
        </authorList>
    </citation>
    <scope>NUCLEOTIDE SEQUENCE [LARGE SCALE GENOMIC DNA]</scope>
    <source>
        <strain evidence="2">cv. UVA1</strain>
    </source>
</reference>
<keyword evidence="1" id="KW-0548">Nucleotidyltransferase</keyword>
<keyword evidence="1" id="KW-0695">RNA-directed DNA polymerase</keyword>
<sequence length="273" mass="31009">MHSITLEALVGDETYEFPSCRSTLGFVVNGKTIAGAADGPNCLSKKGEFGVRRKKTSSEFIEDGRLSFAGFLHDHISPDLFMPVMSDRVDARRKDKEVLPASLGVSRTEPAGSVLLEEFILWTWDIAAEAWETEKKRETDRKHFCFVGEVETLWAVFIYASPNNYIRQSQWDLLLQNSNQWGKYWFLAGDFNDILSNADKNGGVLRGESSFAVFRDFVSRLGVVECKSKGHQFTWSNHRQGEEFIEEKLDRVIMSPEWLFKFPSSVVFDGILA</sequence>
<name>A0A5A7PNX4_STRAF</name>
<dbReference type="PANTHER" id="PTHR33710">
    <property type="entry name" value="BNAC02G09200D PROTEIN"/>
    <property type="match status" value="1"/>
</dbReference>
<dbReference type="Gene3D" id="3.60.10.10">
    <property type="entry name" value="Endonuclease/exonuclease/phosphatase"/>
    <property type="match status" value="1"/>
</dbReference>
<evidence type="ECO:0000313" key="2">
    <source>
        <dbReference type="Proteomes" id="UP000325081"/>
    </source>
</evidence>
<dbReference type="EMBL" id="BKCP01004849">
    <property type="protein sequence ID" value="GER34017.1"/>
    <property type="molecule type" value="Genomic_DNA"/>
</dbReference>
<proteinExistence type="predicted"/>
<keyword evidence="1" id="KW-0808">Transferase</keyword>
<evidence type="ECO:0000313" key="1">
    <source>
        <dbReference type="EMBL" id="GER34017.1"/>
    </source>
</evidence>
<dbReference type="PANTHER" id="PTHR33710:SF71">
    <property type="entry name" value="ENDONUCLEASE_EXONUCLEASE_PHOSPHATASE DOMAIN-CONTAINING PROTEIN"/>
    <property type="match status" value="1"/>
</dbReference>
<dbReference type="InterPro" id="IPR036691">
    <property type="entry name" value="Endo/exonu/phosph_ase_sf"/>
</dbReference>
<gene>
    <name evidence="1" type="ORF">STAS_10199</name>
</gene>
<dbReference type="SUPFAM" id="SSF56219">
    <property type="entry name" value="DNase I-like"/>
    <property type="match status" value="1"/>
</dbReference>
<dbReference type="GO" id="GO:0003964">
    <property type="term" value="F:RNA-directed DNA polymerase activity"/>
    <property type="evidence" value="ECO:0007669"/>
    <property type="project" value="UniProtKB-KW"/>
</dbReference>
<keyword evidence="2" id="KW-1185">Reference proteome</keyword>
<dbReference type="OrthoDB" id="1748181at2759"/>
<organism evidence="1 2">
    <name type="scientific">Striga asiatica</name>
    <name type="common">Asiatic witchweed</name>
    <name type="synonym">Buchnera asiatica</name>
    <dbReference type="NCBI Taxonomy" id="4170"/>
    <lineage>
        <taxon>Eukaryota</taxon>
        <taxon>Viridiplantae</taxon>
        <taxon>Streptophyta</taxon>
        <taxon>Embryophyta</taxon>
        <taxon>Tracheophyta</taxon>
        <taxon>Spermatophyta</taxon>
        <taxon>Magnoliopsida</taxon>
        <taxon>eudicotyledons</taxon>
        <taxon>Gunneridae</taxon>
        <taxon>Pentapetalae</taxon>
        <taxon>asterids</taxon>
        <taxon>lamiids</taxon>
        <taxon>Lamiales</taxon>
        <taxon>Orobanchaceae</taxon>
        <taxon>Buchnereae</taxon>
        <taxon>Striga</taxon>
    </lineage>
</organism>